<keyword evidence="3" id="KW-1185">Reference proteome</keyword>
<proteinExistence type="predicted"/>
<dbReference type="InterPro" id="IPR029052">
    <property type="entry name" value="Metallo-depent_PP-like"/>
</dbReference>
<dbReference type="InterPro" id="IPR038607">
    <property type="entry name" value="PhoD-like_sf"/>
</dbReference>
<evidence type="ECO:0000313" key="3">
    <source>
        <dbReference type="Proteomes" id="UP000183018"/>
    </source>
</evidence>
<dbReference type="AlphaFoldDB" id="A0A1I3Q713"/>
<feature type="region of interest" description="Disordered" evidence="1">
    <location>
        <begin position="1"/>
        <end position="30"/>
    </location>
</feature>
<gene>
    <name evidence="2" type="ORF">SAMN05216602_4628</name>
</gene>
<dbReference type="Gene3D" id="3.60.21.70">
    <property type="entry name" value="PhoD-like phosphatase"/>
    <property type="match status" value="1"/>
</dbReference>
<dbReference type="PANTHER" id="PTHR37031:SF2">
    <property type="entry name" value="PHOD-LIKE PHOSPHATASE METALLOPHOSPHATASE DOMAIN-CONTAINING PROTEIN"/>
    <property type="match status" value="1"/>
</dbReference>
<evidence type="ECO:0008006" key="4">
    <source>
        <dbReference type="Google" id="ProtNLM"/>
    </source>
</evidence>
<accession>A0A1I3Q713</accession>
<sequence>MARRHVPIDSLNHRPAGATSGRTRSGMPLSDSAHLTDLPSVLAGPLLRRLEPGRLVLWLVASRALQLTLRLAPGEQAARDYPLDDDACQRLAVGEHAVIHLIDLHLDTPLPQDTRIDYDLLIDHQHGIASWAAHLLYAGASCPNFVLRARIDHLLHGSCRKPHHSASDGLLCADRLLAAAHAPEERPALLMHSGDQVYVDDVAGPMLCAIHQLIERLGLYHEKLDGAVVADSADLYVHPASYYHRADLLPALKSNETLRERFFGGTEKPIFTSSNADNHLVSLAEVLAMYLLVWSPTPWRLLDNQAPTLSAEDTQRYDRERACIAHFVENLGGVARVLAHLPNLMIFDDHDITDDWNLSAQWEETAYGHPFSKRIIGNALIGYLLCQGWGNDPDAFAEPLAEARALCERAAEAGLESPAQDRLIDRLLGFQHWHYVLPSTPALLVLDTRTRRWRSERNLKRPSGLLDWEALSELQQNLLDHPSAIIVSPAPMFGVKLIEAVQRVFSWAGHPLMVDAENWMAHRGAASVMMNIFRHSRTPRDYVVLSGDVHYSFFYEIKVRHRRRGPTIWQITSSGVKNEFPRRLLDVFDRLNRWLYAPWSPLNWLTKRRRMQVFPHIPEHSKSGERLWNSAGLGQVLFNARGQPSRVFQLNADGSARTEFIDDRDEPDAQHDHA</sequence>
<reference evidence="3" key="1">
    <citation type="submission" date="2016-10" db="EMBL/GenBank/DDBJ databases">
        <authorList>
            <person name="Varghese N."/>
            <person name="Submissions S."/>
        </authorList>
    </citation>
    <scope>NUCLEOTIDE SEQUENCE [LARGE SCALE GENOMIC DNA]</scope>
    <source>
        <strain evidence="3">LMG 22563</strain>
    </source>
</reference>
<dbReference type="EMBL" id="FORC01000007">
    <property type="protein sequence ID" value="SFJ29151.1"/>
    <property type="molecule type" value="Genomic_DNA"/>
</dbReference>
<organism evidence="2 3">
    <name type="scientific">Phytopseudomonas argentinensis</name>
    <dbReference type="NCBI Taxonomy" id="289370"/>
    <lineage>
        <taxon>Bacteria</taxon>
        <taxon>Pseudomonadati</taxon>
        <taxon>Pseudomonadota</taxon>
        <taxon>Gammaproteobacteria</taxon>
        <taxon>Pseudomonadales</taxon>
        <taxon>Pseudomonadaceae</taxon>
        <taxon>Phytopseudomonas</taxon>
    </lineage>
</organism>
<dbReference type="PANTHER" id="PTHR37031">
    <property type="entry name" value="METALLOPHOSPHATASE BINDING DOMAIN PROTEIN"/>
    <property type="match status" value="1"/>
</dbReference>
<evidence type="ECO:0000313" key="2">
    <source>
        <dbReference type="EMBL" id="SFJ29151.1"/>
    </source>
</evidence>
<dbReference type="STRING" id="289370.SAMN05216602_4628"/>
<dbReference type="Proteomes" id="UP000183018">
    <property type="component" value="Unassembled WGS sequence"/>
</dbReference>
<dbReference type="SUPFAM" id="SSF56300">
    <property type="entry name" value="Metallo-dependent phosphatases"/>
    <property type="match status" value="1"/>
</dbReference>
<name>A0A1I3Q713_9GAMM</name>
<protein>
    <recommendedName>
        <fullName evidence="4">Alkaline phosphatase family protein</fullName>
    </recommendedName>
</protein>
<evidence type="ECO:0000256" key="1">
    <source>
        <dbReference type="SAM" id="MobiDB-lite"/>
    </source>
</evidence>